<comment type="caution">
    <text evidence="1">The sequence shown here is derived from an EMBL/GenBank/DDBJ whole genome shotgun (WGS) entry which is preliminary data.</text>
</comment>
<evidence type="ECO:0000313" key="2">
    <source>
        <dbReference type="Proteomes" id="UP000264179"/>
    </source>
</evidence>
<dbReference type="Proteomes" id="UP000264179">
    <property type="component" value="Unassembled WGS sequence"/>
</dbReference>
<accession>A0A3D5N9N9</accession>
<name>A0A3D5N9N9_9PROT</name>
<reference evidence="1 2" key="1">
    <citation type="journal article" date="2018" name="Nat. Biotechnol.">
        <title>A standardized bacterial taxonomy based on genome phylogeny substantially revises the tree of life.</title>
        <authorList>
            <person name="Parks D.H."/>
            <person name="Chuvochina M."/>
            <person name="Waite D.W."/>
            <person name="Rinke C."/>
            <person name="Skarshewski A."/>
            <person name="Chaumeil P.A."/>
            <person name="Hugenholtz P."/>
        </authorList>
    </citation>
    <scope>NUCLEOTIDE SEQUENCE [LARGE SCALE GENOMIC DNA]</scope>
    <source>
        <strain evidence="1">UBA9881</strain>
    </source>
</reference>
<proteinExistence type="predicted"/>
<protein>
    <submittedName>
        <fullName evidence="1">Uncharacterized protein</fullName>
    </submittedName>
</protein>
<sequence length="220" mass="26135">MISLIICTPAQARYAPKKVDFFDLDRAVGFWSELKTRDDLEKAYAQCDSSEAYNHWDARWLNDGSTKIEDLQLEDEADRQLVEYCHDLNRTYDYWARWYDSIEKMMTTTTALNPNGPIAEPWNEWKVLCERYDYWYEKYRDRGYKDDHKNIFTGECNDLPDWRLPDQVKKYDTLLANSVIRSGKNNEQSRMVVSNYLTKHGDTLSKADRKALEEIIKQLQ</sequence>
<gene>
    <name evidence="1" type="ORF">DHR80_13050</name>
</gene>
<dbReference type="EMBL" id="DPOP01000099">
    <property type="protein sequence ID" value="HCW68097.1"/>
    <property type="molecule type" value="Genomic_DNA"/>
</dbReference>
<dbReference type="AlphaFoldDB" id="A0A3D5N9N9"/>
<organism evidence="1 2">
    <name type="scientific">Thalassospira lucentensis</name>
    <dbReference type="NCBI Taxonomy" id="168935"/>
    <lineage>
        <taxon>Bacteria</taxon>
        <taxon>Pseudomonadati</taxon>
        <taxon>Pseudomonadota</taxon>
        <taxon>Alphaproteobacteria</taxon>
        <taxon>Rhodospirillales</taxon>
        <taxon>Thalassospiraceae</taxon>
        <taxon>Thalassospira</taxon>
    </lineage>
</organism>
<evidence type="ECO:0000313" key="1">
    <source>
        <dbReference type="EMBL" id="HCW68097.1"/>
    </source>
</evidence>